<sequence length="82" mass="9584">MDRDQITMKHISETDKLYSVNNVPHNHIKSLDNNRTHKKQNNPNAIYDIALIMLPAWGILFPPYNIAKLTGHLRKNNFKVYV</sequence>
<keyword evidence="1" id="KW-0812">Transmembrane</keyword>
<reference evidence="2" key="1">
    <citation type="submission" date="2018-05" db="EMBL/GenBank/DDBJ databases">
        <authorList>
            <person name="Lanie J.A."/>
            <person name="Ng W.-L."/>
            <person name="Kazmierczak K.M."/>
            <person name="Andrzejewski T.M."/>
            <person name="Davidsen T.M."/>
            <person name="Wayne K.J."/>
            <person name="Tettelin H."/>
            <person name="Glass J.I."/>
            <person name="Rusch D."/>
            <person name="Podicherti R."/>
            <person name="Tsui H.-C.T."/>
            <person name="Winkler M.E."/>
        </authorList>
    </citation>
    <scope>NUCLEOTIDE SEQUENCE</scope>
</reference>
<evidence type="ECO:0000313" key="2">
    <source>
        <dbReference type="EMBL" id="SVB85318.1"/>
    </source>
</evidence>
<accession>A0A382HDC7</accession>
<protein>
    <submittedName>
        <fullName evidence="2">Uncharacterized protein</fullName>
    </submittedName>
</protein>
<proteinExistence type="predicted"/>
<evidence type="ECO:0000256" key="1">
    <source>
        <dbReference type="SAM" id="Phobius"/>
    </source>
</evidence>
<feature type="transmembrane region" description="Helical" evidence="1">
    <location>
        <begin position="45"/>
        <end position="64"/>
    </location>
</feature>
<organism evidence="2">
    <name type="scientific">marine metagenome</name>
    <dbReference type="NCBI Taxonomy" id="408172"/>
    <lineage>
        <taxon>unclassified sequences</taxon>
        <taxon>metagenomes</taxon>
        <taxon>ecological metagenomes</taxon>
    </lineage>
</organism>
<dbReference type="AlphaFoldDB" id="A0A382HDC7"/>
<keyword evidence="1" id="KW-1133">Transmembrane helix</keyword>
<gene>
    <name evidence="2" type="ORF">METZ01_LOCUS238172</name>
</gene>
<keyword evidence="1" id="KW-0472">Membrane</keyword>
<feature type="non-terminal residue" evidence="2">
    <location>
        <position position="82"/>
    </location>
</feature>
<dbReference type="EMBL" id="UINC01060622">
    <property type="protein sequence ID" value="SVB85318.1"/>
    <property type="molecule type" value="Genomic_DNA"/>
</dbReference>
<name>A0A382HDC7_9ZZZZ</name>